<dbReference type="Gene3D" id="2.40.50.100">
    <property type="match status" value="1"/>
</dbReference>
<feature type="signal peptide" evidence="4">
    <location>
        <begin position="1"/>
        <end position="36"/>
    </location>
</feature>
<dbReference type="AlphaFoldDB" id="A0A369XJ69"/>
<gene>
    <name evidence="7" type="ORF">DVS81_16765</name>
</gene>
<feature type="chain" id="PRO_5016595537" evidence="4">
    <location>
        <begin position="37"/>
        <end position="312"/>
    </location>
</feature>
<protein>
    <submittedName>
        <fullName evidence="7">Efflux RND transporter periplasmic adaptor subunit</fullName>
    </submittedName>
</protein>
<dbReference type="InterPro" id="IPR058792">
    <property type="entry name" value="Beta-barrel_RND_2"/>
</dbReference>
<evidence type="ECO:0000313" key="7">
    <source>
        <dbReference type="EMBL" id="RDE49400.1"/>
    </source>
</evidence>
<dbReference type="Gene3D" id="1.10.287.470">
    <property type="entry name" value="Helix hairpin bin"/>
    <property type="match status" value="1"/>
</dbReference>
<evidence type="ECO:0000256" key="4">
    <source>
        <dbReference type="SAM" id="SignalP"/>
    </source>
</evidence>
<feature type="compositionally biased region" description="Low complexity" evidence="3">
    <location>
        <begin position="288"/>
        <end position="301"/>
    </location>
</feature>
<keyword evidence="2" id="KW-0175">Coiled coil</keyword>
<evidence type="ECO:0000259" key="5">
    <source>
        <dbReference type="Pfam" id="PF25954"/>
    </source>
</evidence>
<feature type="domain" description="CusB-like beta-barrel" evidence="5">
    <location>
        <begin position="211"/>
        <end position="281"/>
    </location>
</feature>
<evidence type="ECO:0000256" key="3">
    <source>
        <dbReference type="SAM" id="MobiDB-lite"/>
    </source>
</evidence>
<dbReference type="NCBIfam" id="TIGR01730">
    <property type="entry name" value="RND_mfp"/>
    <property type="match status" value="1"/>
</dbReference>
<keyword evidence="4" id="KW-0732">Signal</keyword>
<dbReference type="EMBL" id="QPGA01000043">
    <property type="protein sequence ID" value="RDE49400.1"/>
    <property type="molecule type" value="Genomic_DNA"/>
</dbReference>
<feature type="domain" description="CzcB-like barrel-sandwich hybrid" evidence="6">
    <location>
        <begin position="49"/>
        <end position="192"/>
    </location>
</feature>
<feature type="coiled-coil region" evidence="2">
    <location>
        <begin position="132"/>
        <end position="166"/>
    </location>
</feature>
<comment type="caution">
    <text evidence="7">The sequence shown here is derived from an EMBL/GenBank/DDBJ whole genome shotgun (WGS) entry which is preliminary data.</text>
</comment>
<proteinExistence type="inferred from homology"/>
<accession>A0A369XJ69</accession>
<dbReference type="Gene3D" id="2.40.30.170">
    <property type="match status" value="1"/>
</dbReference>
<dbReference type="GO" id="GO:0015562">
    <property type="term" value="F:efflux transmembrane transporter activity"/>
    <property type="evidence" value="ECO:0007669"/>
    <property type="project" value="TreeGrafter"/>
</dbReference>
<evidence type="ECO:0000256" key="2">
    <source>
        <dbReference type="SAM" id="Coils"/>
    </source>
</evidence>
<dbReference type="Pfam" id="PF25973">
    <property type="entry name" value="BSH_CzcB"/>
    <property type="match status" value="1"/>
</dbReference>
<name>A0A369XJ69_9PROT</name>
<organism evidence="7 8">
    <name type="scientific">Candidatus Accumulibacter meliphilus</name>
    <dbReference type="NCBI Taxonomy" id="2211374"/>
    <lineage>
        <taxon>Bacteria</taxon>
        <taxon>Pseudomonadati</taxon>
        <taxon>Pseudomonadota</taxon>
        <taxon>Betaproteobacteria</taxon>
        <taxon>Candidatus Accumulibacter</taxon>
    </lineage>
</organism>
<dbReference type="Proteomes" id="UP000253831">
    <property type="component" value="Unassembled WGS sequence"/>
</dbReference>
<feature type="region of interest" description="Disordered" evidence="3">
    <location>
        <begin position="288"/>
        <end position="312"/>
    </location>
</feature>
<evidence type="ECO:0000313" key="8">
    <source>
        <dbReference type="Proteomes" id="UP000253831"/>
    </source>
</evidence>
<dbReference type="Pfam" id="PF25954">
    <property type="entry name" value="Beta-barrel_RND_2"/>
    <property type="match status" value="1"/>
</dbReference>
<dbReference type="PANTHER" id="PTHR30469">
    <property type="entry name" value="MULTIDRUG RESISTANCE PROTEIN MDTA"/>
    <property type="match status" value="1"/>
</dbReference>
<reference evidence="7 8" key="1">
    <citation type="submission" date="2018-05" db="EMBL/GenBank/DDBJ databases">
        <title>Integrated omic analyses show evidence that a Ca. Accumulibacter phosphatis strain performs denitrification under micro-aerobic conditions.</title>
        <authorList>
            <person name="Camejo P.Y."/>
            <person name="Katherine M.D."/>
            <person name="Daniel N.R."/>
        </authorList>
    </citation>
    <scope>NUCLEOTIDE SEQUENCE [LARGE SCALE GENOMIC DNA]</scope>
    <source>
        <strain evidence="7">UW-LDO-IC</strain>
    </source>
</reference>
<comment type="similarity">
    <text evidence="1">Belongs to the membrane fusion protein (MFP) (TC 8.A.1) family.</text>
</comment>
<evidence type="ECO:0000256" key="1">
    <source>
        <dbReference type="ARBA" id="ARBA00009477"/>
    </source>
</evidence>
<dbReference type="InterPro" id="IPR006143">
    <property type="entry name" value="RND_pump_MFP"/>
</dbReference>
<dbReference type="GO" id="GO:1990281">
    <property type="term" value="C:efflux pump complex"/>
    <property type="evidence" value="ECO:0007669"/>
    <property type="project" value="TreeGrafter"/>
</dbReference>
<evidence type="ECO:0000259" key="6">
    <source>
        <dbReference type="Pfam" id="PF25973"/>
    </source>
</evidence>
<sequence length="312" mass="33827">MRSRGKRVRRGVGSAVWSRIGSAVLLALLASGSGLAAEFDCIIEPSKSVEVRAASEGLIEKIWVDRGDMVKKGQVLVTLDAGVERAATEAALYRSTMKGRIRTGESRVAFSTTKYKRREELAKQAFISLHDRDEALTEKQLAESELLEAKDDRRLSELEYRRLSEQLRLRTIESPVDGVVVDRLLSAGELADNRDLRKPILRLAAIGTLYVEVLMPIDAFDKLSAGQKVEVLPEAPIGGRYMATLQVIDRVFDAASGTFGVRLELPNPDFKLPAGIKCKASFPAIGGSASTSAPPAPRAAGKPVPARTGKAM</sequence>
<dbReference type="InterPro" id="IPR058647">
    <property type="entry name" value="BSH_CzcB-like"/>
</dbReference>
<dbReference type="PANTHER" id="PTHR30469:SF15">
    <property type="entry name" value="HLYD FAMILY OF SECRETION PROTEINS"/>
    <property type="match status" value="1"/>
</dbReference>
<dbReference type="SUPFAM" id="SSF111369">
    <property type="entry name" value="HlyD-like secretion proteins"/>
    <property type="match status" value="1"/>
</dbReference>